<keyword evidence="1" id="KW-0175">Coiled coil</keyword>
<dbReference type="PRINTS" id="PR00507">
    <property type="entry name" value="N12N6MTFRASE"/>
</dbReference>
<dbReference type="InterPro" id="IPR001650">
    <property type="entry name" value="Helicase_C-like"/>
</dbReference>
<gene>
    <name evidence="3" type="ORF">AS202_20120</name>
</gene>
<evidence type="ECO:0000313" key="4">
    <source>
        <dbReference type="Proteomes" id="UP000069030"/>
    </source>
</evidence>
<keyword evidence="3" id="KW-0614">Plasmid</keyword>
<dbReference type="SMART" id="SM00487">
    <property type="entry name" value="DEXDc"/>
    <property type="match status" value="1"/>
</dbReference>
<evidence type="ECO:0000259" key="2">
    <source>
        <dbReference type="SMART" id="SM00487"/>
    </source>
</evidence>
<dbReference type="Pfam" id="PF00271">
    <property type="entry name" value="Helicase_C"/>
    <property type="match status" value="1"/>
</dbReference>
<dbReference type="KEGG" id="mod:AS202_20120"/>
<dbReference type="InterPro" id="IPR027417">
    <property type="entry name" value="P-loop_NTPase"/>
</dbReference>
<dbReference type="SUPFAM" id="SSF52540">
    <property type="entry name" value="P-loop containing nucleoside triphosphate hydrolases"/>
    <property type="match status" value="2"/>
</dbReference>
<dbReference type="InterPro" id="IPR014001">
    <property type="entry name" value="Helicase_ATP-bd"/>
</dbReference>
<geneLocation type="plasmid" evidence="3 4">
    <name>p63039</name>
</geneLocation>
<organism evidence="3 4">
    <name type="scientific">Myroides odoratimimus</name>
    <dbReference type="NCBI Taxonomy" id="76832"/>
    <lineage>
        <taxon>Bacteria</taxon>
        <taxon>Pseudomonadati</taxon>
        <taxon>Bacteroidota</taxon>
        <taxon>Flavobacteriia</taxon>
        <taxon>Flavobacteriales</taxon>
        <taxon>Flavobacteriaceae</taxon>
        <taxon>Myroides</taxon>
    </lineage>
</organism>
<dbReference type="SUPFAM" id="SSF53335">
    <property type="entry name" value="S-adenosyl-L-methionine-dependent methyltransferases"/>
    <property type="match status" value="1"/>
</dbReference>
<dbReference type="Gene3D" id="3.40.50.300">
    <property type="entry name" value="P-loop containing nucleotide triphosphate hydrolases"/>
    <property type="match status" value="2"/>
</dbReference>
<dbReference type="RefSeq" id="WP_058700121.1">
    <property type="nucleotide sequence ID" value="NZ_CP013691.1"/>
</dbReference>
<proteinExistence type="predicted"/>
<dbReference type="PANTHER" id="PTHR41313:SF1">
    <property type="entry name" value="DNA METHYLASE ADENINE-SPECIFIC DOMAIN-CONTAINING PROTEIN"/>
    <property type="match status" value="1"/>
</dbReference>
<feature type="domain" description="Helicase ATP-binding" evidence="2">
    <location>
        <begin position="957"/>
        <end position="1236"/>
    </location>
</feature>
<dbReference type="PANTHER" id="PTHR41313">
    <property type="entry name" value="ADENINE-SPECIFIC METHYLTRANSFERASE"/>
    <property type="match status" value="1"/>
</dbReference>
<feature type="coiled-coil region" evidence="1">
    <location>
        <begin position="1589"/>
        <end position="1632"/>
    </location>
</feature>
<reference evidence="4" key="1">
    <citation type="journal article" date="2016" name="J. Zhejiang Univ. Sci. B">
        <title>Antibiotic resistance mechanisms of Myroides sp.</title>
        <authorList>
            <person name="Hu S."/>
            <person name="Yuan S."/>
            <person name="Qu H."/>
            <person name="Jiang T."/>
            <person name="Zhou Y."/>
            <person name="Wang M."/>
            <person name="Ming D."/>
        </authorList>
    </citation>
    <scope>NUCLEOTIDE SEQUENCE [LARGE SCALE GENOMIC DNA]</scope>
    <source>
        <strain evidence="4">PR63039</strain>
    </source>
</reference>
<feature type="coiled-coil region" evidence="1">
    <location>
        <begin position="1105"/>
        <end position="1132"/>
    </location>
</feature>
<evidence type="ECO:0000256" key="1">
    <source>
        <dbReference type="SAM" id="Coils"/>
    </source>
</evidence>
<dbReference type="InterPro" id="IPR052933">
    <property type="entry name" value="DNA_Protect_Modify"/>
</dbReference>
<dbReference type="Gene3D" id="3.40.50.150">
    <property type="entry name" value="Vaccinia Virus protein VP39"/>
    <property type="match status" value="1"/>
</dbReference>
<accession>A0AAI8G6M8</accession>
<name>A0AAI8G6M8_9FLAO</name>
<protein>
    <recommendedName>
        <fullName evidence="2">Helicase ATP-binding domain-containing protein</fullName>
    </recommendedName>
</protein>
<evidence type="ECO:0000313" key="3">
    <source>
        <dbReference type="EMBL" id="ALU28487.1"/>
    </source>
</evidence>
<dbReference type="Proteomes" id="UP000069030">
    <property type="component" value="Plasmid p63039"/>
</dbReference>
<dbReference type="EMBL" id="CP013691">
    <property type="protein sequence ID" value="ALU28487.1"/>
    <property type="molecule type" value="Genomic_DNA"/>
</dbReference>
<dbReference type="InterPro" id="IPR029063">
    <property type="entry name" value="SAM-dependent_MTases_sf"/>
</dbReference>
<sequence length="1931" mass="224266">MTYNIRKQLERAIQAITAAYEVNSKMRSLTEEDVDLINSFKGFGGIKALLIPTNIEHWISISNISKADLEIEKDVKSFYSSLKTLFGDEFFKIEQSIKESVLTSFYTDRSIVDAIFSNYKVYNTNEPIHFLEPSAGNGVFVDSALKHFPNIELITAIEKDTLTAYMLQAKYANNERVKVINRGFEEVDFKNQRFDLIASNIPFGEFTVNYKEYSKEVTSKIHNFFFFHSRNLLKENGQLSFITSSGVFNSRGNMEFRKQLLTDKLQITKLMTLPSNLFRSAGTEVTSHLVNAIANTGMSVTEQEINSIFIPSIKNDDNITLNNYIHRYENLSFYKTPSAVSNPYGEFEYAYKVENLEELVNFMNKDNLGFKNLQAIDIQEEFKGKKINYEYCDSKELTELEREEELKYLRIDTLNSEQKKNFSLLGLIKANYKGKSIVLASMAKTVFVEENKFVTRYILDSYIDNQDLYIPKRELLTAKGYKSEFDLYLTSLVSFSKEYALEISVQNNAALSDSVSFKEWFLGKFTQPQLKYYYKDYKDIPYFDNRGNIQEIVQNEHFIYNDTVWRVNGIIEVLNQDDILEIEKIEIKNVEKIKAYFSFLQKHLEYSLLIKNYREKDTIENWNKLELANGEYNALYDSFVNQYAAFSFNKRELIRYDSINLSQILALENEIEVPGLDLFSNTIDYHKSDIFDIGYIKKLTKKEVLTTDKALIKSFGNNQIVDLNEIAKLTGKDVEQILEELDNKIIFDPLLQDYNLRSVFLSGDIYEKIDEVNALVDFESKEEILEELRKVLPEEIAYNAISKQLGSRWINIEYYHDFVNDYFDSKFLINFDLNTDTLLIESVDKGIKYNTYQCENGRYIYPEDIFYNAFYSTYPVVKYSVGDGDDKVWYTDHAATNYYKKEIDKIRKAFDSHLLTLDPQIKDLLSNKYNRLYNSFVEQKIDTELLDLSDMRIENLGVDEIYTHQKESIWATVMREGGVVDHEVGLGKTLSLAGTAKTLKKFRVANKPVILALKANVAEIAKTYELLYPNSKVLYAAPKDYVKANREVFLNKIKNNDWDVVVMSHEQFGKIPQSETVSLSLIEKELELIERNLTSAGDSFSKKQLRGLEVRKNNLRNRRLALQDSISEKTDKGVLSFEELGIDHILIDESHQFKNLSFTTRHQRVAGLGQTDGNAKTDNLLTAIRTIQHLYTKGNYGATFYSGTPITNSLTELYLIQKYLIPNELEKRGLLNFDSWAANFCIKTVEFEANMVNDIVSKERFRFFINVPELSMLYKSMAHVATASNIPNFDRPNRNDSLLMTDQTPLQERFYRKLAKFLKDGNQERLNLEVPLNLDSKNTALSITAMNLALKASLDMRLINSEYPDEFNNKINTMVRDVVKNYNEFDQQKNTQCIFSDLGTSKKKLSFDLMDENYHKGFFTSIYDDIKYKLIASGIDEKEIAFVQDWDNKKVQLSDKMNKGEIRILIGGTQNAGTGLNIQKRLSNIYHFSIPWKPSELEQRDGRAVRKGNWIAKEFKNNEVDIKILATANTLDNYKVELNKNKQRFIEQLRTASVTKIRVMDEGDISEDTGMNLAEIQAQLSGDNTVLTLTKVEKKIKDLTDEKHFVINERENNKLRRDNNEYKITKLELQKEHYGVDYHTLKELKTKELDKDYTDTDKPIVKYTGLSTEKSKDTEAIYSYIEKLDKEVKSKHFSERTIIATYGCFQLYAVNTFADVSYRLSKENNYEHYYVANEGRMNFESKSSVRNYIHFCLNNIEKRYERAAIEIENLKEVNQKLTYNIENKVFSEEQDKILQNLEKEAEGLREQIRENNSKEPSFEKKNVKIEHDFHEVKIVDSLAKLQQGLLEDLLGSEYTQTGMLVSNEVLAAVRLLIERDSMEAFFHTDLDDTYTFVQYTIFDSDQLYVDFKDLKEVDIIEELELVNKKSKQQGI</sequence>
<feature type="coiled-coil region" evidence="1">
    <location>
        <begin position="1753"/>
        <end position="1814"/>
    </location>
</feature>